<feature type="region of interest" description="Disordered" evidence="1">
    <location>
        <begin position="170"/>
        <end position="193"/>
    </location>
</feature>
<proteinExistence type="predicted"/>
<evidence type="ECO:0000256" key="1">
    <source>
        <dbReference type="SAM" id="MobiDB-lite"/>
    </source>
</evidence>
<dbReference type="Proteomes" id="UP000289152">
    <property type="component" value="Unassembled WGS sequence"/>
</dbReference>
<comment type="caution">
    <text evidence="2">The sequence shown here is derived from an EMBL/GenBank/DDBJ whole genome shotgun (WGS) entry which is preliminary data.</text>
</comment>
<gene>
    <name evidence="2" type="ORF">M231_07360</name>
</gene>
<dbReference type="AlphaFoldDB" id="A0A4V1M323"/>
<dbReference type="VEuPathDB" id="FungiDB:TREMEDRAFT_65946"/>
<protein>
    <submittedName>
        <fullName evidence="2">Uncharacterized protein</fullName>
    </submittedName>
</protein>
<keyword evidence="3" id="KW-1185">Reference proteome</keyword>
<dbReference type="InParanoid" id="A0A4V1M323"/>
<sequence length="193" mass="22064">MADLPSFTTQIITGTVLGTALVAYGWPWLFPTPQTRFNYELMWQTDADHKSKMHLNIRVSHKDPPLEETMVTSKAFLYPNTFVWGEEPTEQSKTSLVSRFNASILDLEASIQRLETTIGKTFEVVSFQIPFLIYMKIDVPNRDDETIQNIRKEMEILGLQKFVTEVAKETENEKSMGGRQLIEDTTAANPTEQ</sequence>
<evidence type="ECO:0000313" key="3">
    <source>
        <dbReference type="Proteomes" id="UP000289152"/>
    </source>
</evidence>
<organism evidence="2 3">
    <name type="scientific">Tremella mesenterica</name>
    <name type="common">Jelly fungus</name>
    <dbReference type="NCBI Taxonomy" id="5217"/>
    <lineage>
        <taxon>Eukaryota</taxon>
        <taxon>Fungi</taxon>
        <taxon>Dikarya</taxon>
        <taxon>Basidiomycota</taxon>
        <taxon>Agaricomycotina</taxon>
        <taxon>Tremellomycetes</taxon>
        <taxon>Tremellales</taxon>
        <taxon>Tremellaceae</taxon>
        <taxon>Tremella</taxon>
    </lineage>
</organism>
<reference evidence="2 3" key="1">
    <citation type="submission" date="2016-06" db="EMBL/GenBank/DDBJ databases">
        <title>Evolution of pathogenesis and genome organization in the Tremellales.</title>
        <authorList>
            <person name="Cuomo C."/>
            <person name="Litvintseva A."/>
            <person name="Heitman J."/>
            <person name="Chen Y."/>
            <person name="Sun S."/>
            <person name="Springer D."/>
            <person name="Dromer F."/>
            <person name="Young S."/>
            <person name="Zeng Q."/>
            <person name="Chapman S."/>
            <person name="Gujja S."/>
            <person name="Saif S."/>
            <person name="Birren B."/>
        </authorList>
    </citation>
    <scope>NUCLEOTIDE SEQUENCE [LARGE SCALE GENOMIC DNA]</scope>
    <source>
        <strain evidence="2 3">ATCC 28783</strain>
    </source>
</reference>
<name>A0A4V1M323_TREME</name>
<accession>A0A4V1M323</accession>
<dbReference type="EMBL" id="SDIL01000140">
    <property type="protein sequence ID" value="RXK35370.1"/>
    <property type="molecule type" value="Genomic_DNA"/>
</dbReference>
<evidence type="ECO:0000313" key="2">
    <source>
        <dbReference type="EMBL" id="RXK35370.1"/>
    </source>
</evidence>